<comment type="caution">
    <text evidence="1">The sequence shown here is derived from an EMBL/GenBank/DDBJ whole genome shotgun (WGS) entry which is preliminary data.</text>
</comment>
<proteinExistence type="predicted"/>
<evidence type="ECO:0000313" key="1">
    <source>
        <dbReference type="EMBL" id="EPX59579.1"/>
    </source>
</evidence>
<dbReference type="AlphaFoldDB" id="S9QE23"/>
<reference evidence="1" key="1">
    <citation type="submission" date="2013-05" db="EMBL/GenBank/DDBJ databases">
        <title>Genome assembly of Cystobacter fuscus DSM 2262.</title>
        <authorList>
            <person name="Sharma G."/>
            <person name="Khatri I."/>
            <person name="Kaur C."/>
            <person name="Mayilraj S."/>
            <person name="Subramanian S."/>
        </authorList>
    </citation>
    <scope>NUCLEOTIDE SEQUENCE [LARGE SCALE GENOMIC DNA]</scope>
    <source>
        <strain evidence="1">DSM 2262</strain>
    </source>
</reference>
<organism evidence="1 2">
    <name type="scientific">Cystobacter fuscus (strain ATCC 25194 / DSM 2262 / NBRC 100088 / M29)</name>
    <dbReference type="NCBI Taxonomy" id="1242864"/>
    <lineage>
        <taxon>Bacteria</taxon>
        <taxon>Pseudomonadati</taxon>
        <taxon>Myxococcota</taxon>
        <taxon>Myxococcia</taxon>
        <taxon>Myxococcales</taxon>
        <taxon>Cystobacterineae</taxon>
        <taxon>Archangiaceae</taxon>
        <taxon>Cystobacter</taxon>
    </lineage>
</organism>
<evidence type="ECO:0000313" key="2">
    <source>
        <dbReference type="Proteomes" id="UP000011682"/>
    </source>
</evidence>
<sequence>MSELRTCLSMLLGPEVALALNLRRGHGLSFEALHEKLVSLSERDLIQVYSVENEQQVMLACEDFGRALAESRPRGSDTFAYQLTARGGATWEHYARPDWSRYLTAWSSLEPRECVIEANSREAAEAEYRLHEVDGSGHQPVAESKRGEALVPWQATYWKVLPTGYRLRYDWVPRPAGFSGRKPLPGRKRWYVSLALDE</sequence>
<dbReference type="EMBL" id="ANAH02000016">
    <property type="protein sequence ID" value="EPX59579.1"/>
    <property type="molecule type" value="Genomic_DNA"/>
</dbReference>
<keyword evidence="2" id="KW-1185">Reference proteome</keyword>
<dbReference type="Proteomes" id="UP000011682">
    <property type="component" value="Unassembled WGS sequence"/>
</dbReference>
<protein>
    <submittedName>
        <fullName evidence="1">Uncharacterized protein</fullName>
    </submittedName>
</protein>
<gene>
    <name evidence="1" type="ORF">D187_002740</name>
</gene>
<accession>S9QE23</accession>
<name>S9QE23_CYSF2</name>